<dbReference type="Pfam" id="PF07731">
    <property type="entry name" value="Cu-oxidase_2"/>
    <property type="match status" value="1"/>
</dbReference>
<keyword evidence="2" id="KW-0560">Oxidoreductase</keyword>
<dbReference type="AlphaFoldDB" id="A0A193LIV8"/>
<sequence length="554" mass="61401">MRKHGPWLLIVVIALLAWPPQFYPESVRLTLTSWFGADSYRPLPATKPAAQLSPEVYCPPDPSGWRDAQLIDGVEIAESKPCVADNPYTVAAFVKGTNNVSEATLLASGLTADAVEKGRDLDGDGDPDEIHIRLEVAELNGSSPIDKSKVTRYAIAPGIEPGMWVFTPKFVGMAVENFESQQARFSLRLPSPAIRVEQGDVVTVTLENSHYMPHTLHLHGADHGFVTASGQGNDGVPTTSEMPVMPGNARSYELTPRVAGTMYYHCHVQAHVHVMMGLQGLFVVEENRPNNWLQTMNIGAGLVRAPSQATREKFSQEYDLHYMDLDQQLSERIQHDNDPRLVTQSMHRDYDITDATTDYFTLNGRSFPYTFRESLIVADTDETVRLRVVNGGAKGIALHTHGHKFMVTHRDGVPLPEQSLALQDVVWLATAQRVDLALSFVNDGLHAYGRGIWPFHDHQNNGVTNDGIGPGGNISAIVYEDYLRADGWPKTQGVSWDNYFTAEYYRREVPVWSSYAPGLLGEAGKDWRLFVRLLILALCSGALLAVAFGALRRR</sequence>
<organism evidence="7 8">
    <name type="scientific">Woeseia oceani</name>
    <dbReference type="NCBI Taxonomy" id="1548547"/>
    <lineage>
        <taxon>Bacteria</taxon>
        <taxon>Pseudomonadati</taxon>
        <taxon>Pseudomonadota</taxon>
        <taxon>Gammaproteobacteria</taxon>
        <taxon>Woeseiales</taxon>
        <taxon>Woeseiaceae</taxon>
        <taxon>Woeseia</taxon>
    </lineage>
</organism>
<keyword evidence="4" id="KW-0812">Transmembrane</keyword>
<evidence type="ECO:0000256" key="1">
    <source>
        <dbReference type="ARBA" id="ARBA00022723"/>
    </source>
</evidence>
<dbReference type="Proteomes" id="UP000092695">
    <property type="component" value="Chromosome"/>
</dbReference>
<gene>
    <name evidence="7" type="ORF">BA177_15735</name>
</gene>
<dbReference type="Gene3D" id="2.60.40.420">
    <property type="entry name" value="Cupredoxins - blue copper proteins"/>
    <property type="match status" value="2"/>
</dbReference>
<keyword evidence="4" id="KW-1133">Transmembrane helix</keyword>
<feature type="transmembrane region" description="Helical" evidence="4">
    <location>
        <begin position="529"/>
        <end position="551"/>
    </location>
</feature>
<protein>
    <recommendedName>
        <fullName evidence="9">Copper oxidase</fullName>
    </recommendedName>
</protein>
<evidence type="ECO:0000313" key="7">
    <source>
        <dbReference type="EMBL" id="ANO52442.1"/>
    </source>
</evidence>
<evidence type="ECO:0000259" key="5">
    <source>
        <dbReference type="Pfam" id="PF07731"/>
    </source>
</evidence>
<dbReference type="RefSeq" id="WP_068617758.1">
    <property type="nucleotide sequence ID" value="NZ_CP016268.1"/>
</dbReference>
<dbReference type="PANTHER" id="PTHR11709">
    <property type="entry name" value="MULTI-COPPER OXIDASE"/>
    <property type="match status" value="1"/>
</dbReference>
<dbReference type="STRING" id="1548547.BA177_15735"/>
<feature type="domain" description="Plastocyanin-like" evidence="5">
    <location>
        <begin position="349"/>
        <end position="458"/>
    </location>
</feature>
<dbReference type="GO" id="GO:0005507">
    <property type="term" value="F:copper ion binding"/>
    <property type="evidence" value="ECO:0007669"/>
    <property type="project" value="InterPro"/>
</dbReference>
<dbReference type="OrthoDB" id="9757546at2"/>
<feature type="domain" description="Plastocyanin-like" evidence="6">
    <location>
        <begin position="188"/>
        <end position="287"/>
    </location>
</feature>
<proteinExistence type="predicted"/>
<dbReference type="EMBL" id="CP016268">
    <property type="protein sequence ID" value="ANO52442.1"/>
    <property type="molecule type" value="Genomic_DNA"/>
</dbReference>
<evidence type="ECO:0008006" key="9">
    <source>
        <dbReference type="Google" id="ProtNLM"/>
    </source>
</evidence>
<dbReference type="InterPro" id="IPR011707">
    <property type="entry name" value="Cu-oxidase-like_N"/>
</dbReference>
<keyword evidence="3" id="KW-0186">Copper</keyword>
<evidence type="ECO:0000256" key="3">
    <source>
        <dbReference type="ARBA" id="ARBA00023008"/>
    </source>
</evidence>
<dbReference type="InterPro" id="IPR045087">
    <property type="entry name" value="Cu-oxidase_fam"/>
</dbReference>
<name>A0A193LIV8_9GAMM</name>
<keyword evidence="1" id="KW-0479">Metal-binding</keyword>
<dbReference type="SUPFAM" id="SSF49503">
    <property type="entry name" value="Cupredoxins"/>
    <property type="match status" value="2"/>
</dbReference>
<dbReference type="InterPro" id="IPR011706">
    <property type="entry name" value="Cu-oxidase_C"/>
</dbReference>
<dbReference type="GO" id="GO:0016491">
    <property type="term" value="F:oxidoreductase activity"/>
    <property type="evidence" value="ECO:0007669"/>
    <property type="project" value="UniProtKB-KW"/>
</dbReference>
<reference evidence="7 8" key="1">
    <citation type="submission" date="2016-06" db="EMBL/GenBank/DDBJ databases">
        <title>Complete genome sequence of a deep-branching marine Gamma Proteobacterium Woeseia oceani type strain XK5.</title>
        <authorList>
            <person name="Mu D."/>
            <person name="Du Z."/>
        </authorList>
    </citation>
    <scope>NUCLEOTIDE SEQUENCE [LARGE SCALE GENOMIC DNA]</scope>
    <source>
        <strain evidence="7 8">XK5</strain>
    </source>
</reference>
<accession>A0A193LIV8</accession>
<evidence type="ECO:0000256" key="4">
    <source>
        <dbReference type="SAM" id="Phobius"/>
    </source>
</evidence>
<evidence type="ECO:0000256" key="2">
    <source>
        <dbReference type="ARBA" id="ARBA00023002"/>
    </source>
</evidence>
<dbReference type="Pfam" id="PF07732">
    <property type="entry name" value="Cu-oxidase_3"/>
    <property type="match status" value="1"/>
</dbReference>
<dbReference type="InterPro" id="IPR008972">
    <property type="entry name" value="Cupredoxin"/>
</dbReference>
<keyword evidence="8" id="KW-1185">Reference proteome</keyword>
<dbReference type="PANTHER" id="PTHR11709:SF394">
    <property type="entry name" value="FI03373P-RELATED"/>
    <property type="match status" value="1"/>
</dbReference>
<evidence type="ECO:0000259" key="6">
    <source>
        <dbReference type="Pfam" id="PF07732"/>
    </source>
</evidence>
<dbReference type="KEGG" id="woc:BA177_15735"/>
<evidence type="ECO:0000313" key="8">
    <source>
        <dbReference type="Proteomes" id="UP000092695"/>
    </source>
</evidence>
<keyword evidence="4" id="KW-0472">Membrane</keyword>